<comment type="caution">
    <text evidence="2">The sequence shown here is derived from an EMBL/GenBank/DDBJ whole genome shotgun (WGS) entry which is preliminary data.</text>
</comment>
<keyword evidence="3" id="KW-1185">Reference proteome</keyword>
<evidence type="ECO:0000256" key="1">
    <source>
        <dbReference type="SAM" id="MobiDB-lite"/>
    </source>
</evidence>
<feature type="compositionally biased region" description="Basic and acidic residues" evidence="1">
    <location>
        <begin position="283"/>
        <end position="293"/>
    </location>
</feature>
<feature type="compositionally biased region" description="Basic residues" evidence="1">
    <location>
        <begin position="322"/>
        <end position="332"/>
    </location>
</feature>
<reference evidence="2" key="2">
    <citation type="submission" date="2021-08" db="EMBL/GenBank/DDBJ databases">
        <authorList>
            <person name="Gostincar C."/>
            <person name="Sun X."/>
            <person name="Song Z."/>
            <person name="Gunde-Cimerman N."/>
        </authorList>
    </citation>
    <scope>NUCLEOTIDE SEQUENCE</scope>
    <source>
        <strain evidence="2">EXF-9298</strain>
    </source>
</reference>
<dbReference type="EMBL" id="JAHFXS010001454">
    <property type="protein sequence ID" value="KAG9977424.1"/>
    <property type="molecule type" value="Genomic_DNA"/>
</dbReference>
<name>A0A9P8JTE7_AURME</name>
<evidence type="ECO:0000313" key="2">
    <source>
        <dbReference type="EMBL" id="KAG9977424.1"/>
    </source>
</evidence>
<evidence type="ECO:0000313" key="3">
    <source>
        <dbReference type="Proteomes" id="UP000729357"/>
    </source>
</evidence>
<feature type="non-terminal residue" evidence="2">
    <location>
        <position position="332"/>
    </location>
</feature>
<accession>A0A9P8JTE7</accession>
<feature type="compositionally biased region" description="Basic and acidic residues" evidence="1">
    <location>
        <begin position="302"/>
        <end position="315"/>
    </location>
</feature>
<sequence>MAGPPTVIDLSKDDQATRQASNATLHKLIAIDQDLAKDLALEAVREIEKLWPDLIAERFASQDMLDLSKALRAGKILLEPRMLRSFLVLWKDRIGNRKSMSSQQLIDLAASIHGLVSRQLGPAGKKSSSDAMVAADALNASRVDDVPYRSYTGGYYLDHFEETWPPTLFKIFNWEEGYACGNDYQEGLKECQSLWPDLEERYIPTVQQLKLMAREIREARSGLEFRFLRPFMVCWMLNPPHDPENFVVSGHLVKWVRGVALTQAGLKNMVTHDDGSITLLRREDEEYYNPEKDSDLEEEEKEQAKRDRLVTEGRYPRNRSAPGKKRKRSSST</sequence>
<reference evidence="2" key="1">
    <citation type="journal article" date="2021" name="J Fungi (Basel)">
        <title>Virulence traits and population genomics of the black yeast Aureobasidium melanogenum.</title>
        <authorList>
            <person name="Cernosa A."/>
            <person name="Sun X."/>
            <person name="Gostincar C."/>
            <person name="Fang C."/>
            <person name="Gunde-Cimerman N."/>
            <person name="Song Z."/>
        </authorList>
    </citation>
    <scope>NUCLEOTIDE SEQUENCE</scope>
    <source>
        <strain evidence="2">EXF-9298</strain>
    </source>
</reference>
<organism evidence="2 3">
    <name type="scientific">Aureobasidium melanogenum</name>
    <name type="common">Aureobasidium pullulans var. melanogenum</name>
    <dbReference type="NCBI Taxonomy" id="46634"/>
    <lineage>
        <taxon>Eukaryota</taxon>
        <taxon>Fungi</taxon>
        <taxon>Dikarya</taxon>
        <taxon>Ascomycota</taxon>
        <taxon>Pezizomycotina</taxon>
        <taxon>Dothideomycetes</taxon>
        <taxon>Dothideomycetidae</taxon>
        <taxon>Dothideales</taxon>
        <taxon>Saccotheciaceae</taxon>
        <taxon>Aureobasidium</taxon>
    </lineage>
</organism>
<dbReference type="AlphaFoldDB" id="A0A9P8JTE7"/>
<gene>
    <name evidence="2" type="ORF">KCU98_g10073</name>
</gene>
<dbReference type="Proteomes" id="UP000729357">
    <property type="component" value="Unassembled WGS sequence"/>
</dbReference>
<protein>
    <submittedName>
        <fullName evidence="2">Uncharacterized protein</fullName>
    </submittedName>
</protein>
<feature type="region of interest" description="Disordered" evidence="1">
    <location>
        <begin position="283"/>
        <end position="332"/>
    </location>
</feature>
<proteinExistence type="predicted"/>